<dbReference type="Pfam" id="PF05433">
    <property type="entry name" value="Rick_17kDa_Anti"/>
    <property type="match status" value="1"/>
</dbReference>
<dbReference type="PANTHER" id="PTHR35603">
    <property type="match status" value="1"/>
</dbReference>
<evidence type="ECO:0000256" key="1">
    <source>
        <dbReference type="ARBA" id="ARBA00004459"/>
    </source>
</evidence>
<dbReference type="InterPro" id="IPR008816">
    <property type="entry name" value="Gly_zipper_2TM_dom"/>
</dbReference>
<evidence type="ECO:0000313" key="9">
    <source>
        <dbReference type="Proteomes" id="UP001138757"/>
    </source>
</evidence>
<gene>
    <name evidence="8" type="ORF">KK488_18670</name>
</gene>
<feature type="signal peptide" evidence="6">
    <location>
        <begin position="1"/>
        <end position="28"/>
    </location>
</feature>
<keyword evidence="4" id="KW-0472">Membrane</keyword>
<feature type="domain" description="Glycine zipper 2TM" evidence="7">
    <location>
        <begin position="83"/>
        <end position="124"/>
    </location>
</feature>
<comment type="similarity">
    <text evidence="2">Belongs to the rickettsiale 17 kDa surface antigen family.</text>
</comment>
<keyword evidence="6" id="KW-0732">Signal</keyword>
<sequence length="131" mass="14131">MTAKTIISLTAAATMVATSLGVAAPASARDHYNGYRDYRGDYSRDYRYEDRGYRDYRDYRGRDYRDNRYAYQDRYRCRNDGAAGTIIGAIAGGLIGNSVAGRHGDKTAGVIIGGAVGAVAGRAIDKGGSRC</sequence>
<evidence type="ECO:0000256" key="6">
    <source>
        <dbReference type="SAM" id="SignalP"/>
    </source>
</evidence>
<dbReference type="Proteomes" id="UP001138757">
    <property type="component" value="Unassembled WGS sequence"/>
</dbReference>
<reference evidence="8" key="1">
    <citation type="submission" date="2021-05" db="EMBL/GenBank/DDBJ databases">
        <title>Genome of Sphingobium sp. strain.</title>
        <authorList>
            <person name="Fan R."/>
        </authorList>
    </citation>
    <scope>NUCLEOTIDE SEQUENCE</scope>
    <source>
        <strain evidence="8">H33</strain>
    </source>
</reference>
<proteinExistence type="inferred from homology"/>
<comment type="caution">
    <text evidence="8">The sequence shown here is derived from an EMBL/GenBank/DDBJ whole genome shotgun (WGS) entry which is preliminary data.</text>
</comment>
<accession>A0A9X1DFL5</accession>
<evidence type="ECO:0000256" key="3">
    <source>
        <dbReference type="ARBA" id="ARBA00015281"/>
    </source>
</evidence>
<name>A0A9X1DFL5_9SPHN</name>
<dbReference type="RefSeq" id="WP_214625222.1">
    <property type="nucleotide sequence ID" value="NZ_JAHGAW010000013.1"/>
</dbReference>
<dbReference type="InterPro" id="IPR051407">
    <property type="entry name" value="Bact_OM_lipoprot/Surf_antigen"/>
</dbReference>
<dbReference type="PANTHER" id="PTHR35603:SF2">
    <property type="entry name" value="OUTER MEMBRANE LIPOPROTEIN"/>
    <property type="match status" value="1"/>
</dbReference>
<comment type="subcellular location">
    <subcellularLocation>
        <location evidence="1">Cell outer membrane</location>
        <topology evidence="1">Lipid-anchor</topology>
    </subcellularLocation>
</comment>
<evidence type="ECO:0000256" key="4">
    <source>
        <dbReference type="ARBA" id="ARBA00023136"/>
    </source>
</evidence>
<dbReference type="AlphaFoldDB" id="A0A9X1DFL5"/>
<evidence type="ECO:0000313" key="8">
    <source>
        <dbReference type="EMBL" id="MBT2188974.1"/>
    </source>
</evidence>
<dbReference type="EMBL" id="JAHGAW010000013">
    <property type="protein sequence ID" value="MBT2188974.1"/>
    <property type="molecule type" value="Genomic_DNA"/>
</dbReference>
<evidence type="ECO:0000256" key="5">
    <source>
        <dbReference type="ARBA" id="ARBA00023288"/>
    </source>
</evidence>
<evidence type="ECO:0000256" key="2">
    <source>
        <dbReference type="ARBA" id="ARBA00008681"/>
    </source>
</evidence>
<keyword evidence="5" id="KW-0449">Lipoprotein</keyword>
<protein>
    <recommendedName>
        <fullName evidence="3">17 kDa surface antigen</fullName>
    </recommendedName>
</protein>
<organism evidence="8 9">
    <name type="scientific">Sphingobium nicotianae</name>
    <dbReference type="NCBI Taxonomy" id="2782607"/>
    <lineage>
        <taxon>Bacteria</taxon>
        <taxon>Pseudomonadati</taxon>
        <taxon>Pseudomonadota</taxon>
        <taxon>Alphaproteobacteria</taxon>
        <taxon>Sphingomonadales</taxon>
        <taxon>Sphingomonadaceae</taxon>
        <taxon>Sphingobium</taxon>
    </lineage>
</organism>
<feature type="chain" id="PRO_5040803313" description="17 kDa surface antigen" evidence="6">
    <location>
        <begin position="29"/>
        <end position="131"/>
    </location>
</feature>
<dbReference type="GO" id="GO:0009279">
    <property type="term" value="C:cell outer membrane"/>
    <property type="evidence" value="ECO:0007669"/>
    <property type="project" value="UniProtKB-SubCell"/>
</dbReference>
<keyword evidence="9" id="KW-1185">Reference proteome</keyword>
<evidence type="ECO:0000259" key="7">
    <source>
        <dbReference type="Pfam" id="PF05433"/>
    </source>
</evidence>